<dbReference type="Pfam" id="PF06257">
    <property type="entry name" value="VEG"/>
    <property type="match status" value="1"/>
</dbReference>
<dbReference type="EMBL" id="FQXI01000004">
    <property type="protein sequence ID" value="SHH21625.1"/>
    <property type="molecule type" value="Genomic_DNA"/>
</dbReference>
<sequence>MPMNEMLLIKNELEENLGKKVIVKANKGRKKYITQYGVLKAVYPSLFSIDLENGDEMATSTFTYSDVLTKTVRVLILEDDVEYKDVKKIS</sequence>
<organism evidence="1 2">
    <name type="scientific">Anaerosphaera aminiphila DSM 21120</name>
    <dbReference type="NCBI Taxonomy" id="1120995"/>
    <lineage>
        <taxon>Bacteria</taxon>
        <taxon>Bacillati</taxon>
        <taxon>Bacillota</taxon>
        <taxon>Tissierellia</taxon>
        <taxon>Tissierellales</taxon>
        <taxon>Peptoniphilaceae</taxon>
        <taxon>Anaerosphaera</taxon>
    </lineage>
</organism>
<evidence type="ECO:0000313" key="2">
    <source>
        <dbReference type="Proteomes" id="UP000184032"/>
    </source>
</evidence>
<dbReference type="AlphaFoldDB" id="A0A1M5R5I0"/>
<dbReference type="GO" id="GO:0006355">
    <property type="term" value="P:regulation of DNA-templated transcription"/>
    <property type="evidence" value="ECO:0007669"/>
    <property type="project" value="InterPro"/>
</dbReference>
<dbReference type="PANTHER" id="PTHR40026">
    <property type="entry name" value="PROTEIN VEG"/>
    <property type="match status" value="1"/>
</dbReference>
<dbReference type="STRING" id="1120995.SAMN02745245_00830"/>
<reference evidence="2" key="1">
    <citation type="submission" date="2016-11" db="EMBL/GenBank/DDBJ databases">
        <authorList>
            <person name="Varghese N."/>
            <person name="Submissions S."/>
        </authorList>
    </citation>
    <scope>NUCLEOTIDE SEQUENCE [LARGE SCALE GENOMIC DNA]</scope>
    <source>
        <strain evidence="2">DSM 21120</strain>
    </source>
</reference>
<dbReference type="PANTHER" id="PTHR40026:SF1">
    <property type="entry name" value="PROTEIN VEG"/>
    <property type="match status" value="1"/>
</dbReference>
<protein>
    <submittedName>
        <fullName evidence="1">Uncharacterized protein Veg</fullName>
    </submittedName>
</protein>
<dbReference type="Gene3D" id="2.30.30.100">
    <property type="match status" value="1"/>
</dbReference>
<name>A0A1M5R5I0_9FIRM</name>
<proteinExistence type="predicted"/>
<evidence type="ECO:0000313" key="1">
    <source>
        <dbReference type="EMBL" id="SHH21625.1"/>
    </source>
</evidence>
<dbReference type="InterPro" id="IPR009366">
    <property type="entry name" value="Protein_Veg"/>
</dbReference>
<accession>A0A1M5R5I0</accession>
<keyword evidence="2" id="KW-1185">Reference proteome</keyword>
<dbReference type="Proteomes" id="UP000184032">
    <property type="component" value="Unassembled WGS sequence"/>
</dbReference>
<gene>
    <name evidence="1" type="ORF">SAMN02745245_00830</name>
</gene>